<reference evidence="1 3" key="1">
    <citation type="journal article" date="2008" name="Science">
        <title>The Physcomitrella genome reveals evolutionary insights into the conquest of land by plants.</title>
        <authorList>
            <person name="Rensing S."/>
            <person name="Lang D."/>
            <person name="Zimmer A."/>
            <person name="Terry A."/>
            <person name="Salamov A."/>
            <person name="Shapiro H."/>
            <person name="Nishiyama T."/>
            <person name="Perroud P.-F."/>
            <person name="Lindquist E."/>
            <person name="Kamisugi Y."/>
            <person name="Tanahashi T."/>
            <person name="Sakakibara K."/>
            <person name="Fujita T."/>
            <person name="Oishi K."/>
            <person name="Shin-I T."/>
            <person name="Kuroki Y."/>
            <person name="Toyoda A."/>
            <person name="Suzuki Y."/>
            <person name="Hashimoto A."/>
            <person name="Yamaguchi K."/>
            <person name="Sugano A."/>
            <person name="Kohara Y."/>
            <person name="Fujiyama A."/>
            <person name="Anterola A."/>
            <person name="Aoki S."/>
            <person name="Ashton N."/>
            <person name="Barbazuk W.B."/>
            <person name="Barker E."/>
            <person name="Bennetzen J."/>
            <person name="Bezanilla M."/>
            <person name="Blankenship R."/>
            <person name="Cho S.H."/>
            <person name="Dutcher S."/>
            <person name="Estelle M."/>
            <person name="Fawcett J.A."/>
            <person name="Gundlach H."/>
            <person name="Hanada K."/>
            <person name="Heyl A."/>
            <person name="Hicks K.A."/>
            <person name="Hugh J."/>
            <person name="Lohr M."/>
            <person name="Mayer K."/>
            <person name="Melkozernov A."/>
            <person name="Murata T."/>
            <person name="Nelson D."/>
            <person name="Pils B."/>
            <person name="Prigge M."/>
            <person name="Reiss B."/>
            <person name="Renner T."/>
            <person name="Rombauts S."/>
            <person name="Rushton P."/>
            <person name="Sanderfoot A."/>
            <person name="Schween G."/>
            <person name="Shiu S.-H."/>
            <person name="Stueber K."/>
            <person name="Theodoulou F.L."/>
            <person name="Tu H."/>
            <person name="Van de Peer Y."/>
            <person name="Verrier P.J."/>
            <person name="Waters E."/>
            <person name="Wood A."/>
            <person name="Yang L."/>
            <person name="Cove D."/>
            <person name="Cuming A."/>
            <person name="Hasebe M."/>
            <person name="Lucas S."/>
            <person name="Mishler D.B."/>
            <person name="Reski R."/>
            <person name="Grigoriev I."/>
            <person name="Quatrano R.S."/>
            <person name="Boore J.L."/>
        </authorList>
    </citation>
    <scope>NUCLEOTIDE SEQUENCE [LARGE SCALE GENOMIC DNA]</scope>
    <source>
        <strain evidence="2 3">cv. Gransden 2004</strain>
    </source>
</reference>
<accession>A0A2K1JRM4</accession>
<protein>
    <submittedName>
        <fullName evidence="1 2">Uncharacterized protein</fullName>
    </submittedName>
</protein>
<evidence type="ECO:0000313" key="3">
    <source>
        <dbReference type="Proteomes" id="UP000006727"/>
    </source>
</evidence>
<sequence length="115" mass="12891">MEYLLGFTTWGSEGGKEVSGHSRNVSTGKGKGDESCLALLRSHFHSLAPHSLFVLMRASYSRVQQNMEALLTRESGIGVWLLVSQPLRVTVSRLEWLVNFKFVGLEPYWAMFVGD</sequence>
<evidence type="ECO:0000313" key="2">
    <source>
        <dbReference type="EnsemblPlants" id="Pp3c12_21571V3.1"/>
    </source>
</evidence>
<dbReference type="Proteomes" id="UP000006727">
    <property type="component" value="Chromosome 12"/>
</dbReference>
<evidence type="ECO:0000313" key="1">
    <source>
        <dbReference type="EMBL" id="PNR44177.1"/>
    </source>
</evidence>
<reference evidence="2" key="3">
    <citation type="submission" date="2020-12" db="UniProtKB">
        <authorList>
            <consortium name="EnsemblPlants"/>
        </authorList>
    </citation>
    <scope>IDENTIFICATION</scope>
</reference>
<organism evidence="1">
    <name type="scientific">Physcomitrium patens</name>
    <name type="common">Spreading-leaved earth moss</name>
    <name type="synonym">Physcomitrella patens</name>
    <dbReference type="NCBI Taxonomy" id="3218"/>
    <lineage>
        <taxon>Eukaryota</taxon>
        <taxon>Viridiplantae</taxon>
        <taxon>Streptophyta</taxon>
        <taxon>Embryophyta</taxon>
        <taxon>Bryophyta</taxon>
        <taxon>Bryophytina</taxon>
        <taxon>Bryopsida</taxon>
        <taxon>Funariidae</taxon>
        <taxon>Funariales</taxon>
        <taxon>Funariaceae</taxon>
        <taxon>Physcomitrium</taxon>
    </lineage>
</organism>
<keyword evidence="3" id="KW-1185">Reference proteome</keyword>
<gene>
    <name evidence="1" type="ORF">PHYPA_016561</name>
</gene>
<dbReference type="AlphaFoldDB" id="A0A2K1JRM4"/>
<name>A0A2K1JRM4_PHYPA</name>
<reference evidence="1 3" key="2">
    <citation type="journal article" date="2018" name="Plant J.">
        <title>The Physcomitrella patens chromosome-scale assembly reveals moss genome structure and evolution.</title>
        <authorList>
            <person name="Lang D."/>
            <person name="Ullrich K.K."/>
            <person name="Murat F."/>
            <person name="Fuchs J."/>
            <person name="Jenkins J."/>
            <person name="Haas F.B."/>
            <person name="Piednoel M."/>
            <person name="Gundlach H."/>
            <person name="Van Bel M."/>
            <person name="Meyberg R."/>
            <person name="Vives C."/>
            <person name="Morata J."/>
            <person name="Symeonidi A."/>
            <person name="Hiss M."/>
            <person name="Muchero W."/>
            <person name="Kamisugi Y."/>
            <person name="Saleh O."/>
            <person name="Blanc G."/>
            <person name="Decker E.L."/>
            <person name="van Gessel N."/>
            <person name="Grimwood J."/>
            <person name="Hayes R.D."/>
            <person name="Graham S.W."/>
            <person name="Gunter L.E."/>
            <person name="McDaniel S.F."/>
            <person name="Hoernstein S.N.W."/>
            <person name="Larsson A."/>
            <person name="Li F.W."/>
            <person name="Perroud P.F."/>
            <person name="Phillips J."/>
            <person name="Ranjan P."/>
            <person name="Rokshar D.S."/>
            <person name="Rothfels C.J."/>
            <person name="Schneider L."/>
            <person name="Shu S."/>
            <person name="Stevenson D.W."/>
            <person name="Thummler F."/>
            <person name="Tillich M."/>
            <person name="Villarreal Aguilar J.C."/>
            <person name="Widiez T."/>
            <person name="Wong G.K."/>
            <person name="Wymore A."/>
            <person name="Zhang Y."/>
            <person name="Zimmer A.D."/>
            <person name="Quatrano R.S."/>
            <person name="Mayer K.F.X."/>
            <person name="Goodstein D."/>
            <person name="Casacuberta J.M."/>
            <person name="Vandepoele K."/>
            <person name="Reski R."/>
            <person name="Cuming A.C."/>
            <person name="Tuskan G.A."/>
            <person name="Maumus F."/>
            <person name="Salse J."/>
            <person name="Schmutz J."/>
            <person name="Rensing S.A."/>
        </authorList>
    </citation>
    <scope>NUCLEOTIDE SEQUENCE [LARGE SCALE GENOMIC DNA]</scope>
    <source>
        <strain evidence="2 3">cv. Gransden 2004</strain>
    </source>
</reference>
<dbReference type="EMBL" id="ABEU02000012">
    <property type="protein sequence ID" value="PNR44177.1"/>
    <property type="molecule type" value="Genomic_DNA"/>
</dbReference>
<dbReference type="Gramene" id="Pp3c12_21571V3.1">
    <property type="protein sequence ID" value="Pp3c12_21571V3.1"/>
    <property type="gene ID" value="Pp3c12_21571"/>
</dbReference>
<proteinExistence type="predicted"/>
<dbReference type="EnsemblPlants" id="Pp3c12_21571V3.1">
    <property type="protein sequence ID" value="Pp3c12_21571V3.1"/>
    <property type="gene ID" value="Pp3c12_21571"/>
</dbReference>
<dbReference type="InParanoid" id="A0A2K1JRM4"/>